<feature type="compositionally biased region" description="Basic and acidic residues" evidence="3">
    <location>
        <begin position="253"/>
        <end position="264"/>
    </location>
</feature>
<dbReference type="SUPFAM" id="SSF48371">
    <property type="entry name" value="ARM repeat"/>
    <property type="match status" value="1"/>
</dbReference>
<comment type="similarity">
    <text evidence="1">Belongs to the nuclear import and ribosome assembly adapter family.</text>
</comment>
<feature type="repeat" description="ARM" evidence="2">
    <location>
        <begin position="82"/>
        <end position="110"/>
    </location>
</feature>
<dbReference type="PANTHER" id="PTHR13347">
    <property type="entry name" value="HEAT REPEAT-CONTAINING PROTEIN 3"/>
    <property type="match status" value="1"/>
</dbReference>
<dbReference type="Proteomes" id="UP001432216">
    <property type="component" value="Chromosome 10"/>
</dbReference>
<dbReference type="CDD" id="cd13394">
    <property type="entry name" value="Syo1_like"/>
    <property type="match status" value="1"/>
</dbReference>
<name>A0ABZ2B101_9TREE</name>
<evidence type="ECO:0000256" key="2">
    <source>
        <dbReference type="PROSITE-ProRule" id="PRU00259"/>
    </source>
</evidence>
<dbReference type="InterPro" id="IPR016024">
    <property type="entry name" value="ARM-type_fold"/>
</dbReference>
<accession>A0ABZ2B101</accession>
<dbReference type="Gene3D" id="1.25.10.10">
    <property type="entry name" value="Leucine-rich Repeat Variant"/>
    <property type="match status" value="1"/>
</dbReference>
<dbReference type="RefSeq" id="XP_064723581.1">
    <property type="nucleotide sequence ID" value="XM_064867509.1"/>
</dbReference>
<dbReference type="InterPro" id="IPR011989">
    <property type="entry name" value="ARM-like"/>
</dbReference>
<reference evidence="5 6" key="1">
    <citation type="submission" date="2024-01" db="EMBL/GenBank/DDBJ databases">
        <title>Comparative genomics of Cryptococcus and Kwoniella reveals pathogenesis evolution and contrasting modes of karyotype evolution via chromosome fusion or intercentromeric recombination.</title>
        <authorList>
            <person name="Coelho M.A."/>
            <person name="David-Palma M."/>
            <person name="Shea T."/>
            <person name="Bowers K."/>
            <person name="McGinley-Smith S."/>
            <person name="Mohammad A.W."/>
            <person name="Gnirke A."/>
            <person name="Yurkov A.M."/>
            <person name="Nowrousian M."/>
            <person name="Sun S."/>
            <person name="Cuomo C.A."/>
            <person name="Heitman J."/>
        </authorList>
    </citation>
    <scope>NUCLEOTIDE SEQUENCE [LARGE SCALE GENOMIC DNA]</scope>
    <source>
        <strain evidence="5 6">7685027</strain>
    </source>
</reference>
<evidence type="ECO:0000259" key="4">
    <source>
        <dbReference type="Pfam" id="PF25567"/>
    </source>
</evidence>
<dbReference type="PANTHER" id="PTHR13347:SF1">
    <property type="entry name" value="HEAT REPEAT-CONTAINING PROTEIN 3"/>
    <property type="match status" value="1"/>
</dbReference>
<evidence type="ECO:0000256" key="1">
    <source>
        <dbReference type="ARBA" id="ARBA00049983"/>
    </source>
</evidence>
<feature type="region of interest" description="Disordered" evidence="3">
    <location>
        <begin position="253"/>
        <end position="278"/>
    </location>
</feature>
<keyword evidence="6" id="KW-1185">Reference proteome</keyword>
<dbReference type="PROSITE" id="PS50176">
    <property type="entry name" value="ARM_REPEAT"/>
    <property type="match status" value="1"/>
</dbReference>
<feature type="region of interest" description="Disordered" evidence="3">
    <location>
        <begin position="1"/>
        <end position="37"/>
    </location>
</feature>
<proteinExistence type="inferred from homology"/>
<feature type="compositionally biased region" description="Basic residues" evidence="3">
    <location>
        <begin position="1"/>
        <end position="12"/>
    </location>
</feature>
<protein>
    <recommendedName>
        <fullName evidence="4">SYO1-like TPR repeats domain-containing protein</fullName>
    </recommendedName>
</protein>
<evidence type="ECO:0000256" key="3">
    <source>
        <dbReference type="SAM" id="MobiDB-lite"/>
    </source>
</evidence>
<dbReference type="InterPro" id="IPR057990">
    <property type="entry name" value="TPR_SYO1"/>
</dbReference>
<dbReference type="InterPro" id="IPR000225">
    <property type="entry name" value="Armadillo"/>
</dbReference>
<organism evidence="5 6">
    <name type="scientific">Cryptococcus decagattii</name>
    <dbReference type="NCBI Taxonomy" id="1859122"/>
    <lineage>
        <taxon>Eukaryota</taxon>
        <taxon>Fungi</taxon>
        <taxon>Dikarya</taxon>
        <taxon>Basidiomycota</taxon>
        <taxon>Agaricomycotina</taxon>
        <taxon>Tremellomycetes</taxon>
        <taxon>Tremellales</taxon>
        <taxon>Cryptococcaceae</taxon>
        <taxon>Cryptococcus</taxon>
        <taxon>Cryptococcus gattii species complex</taxon>
    </lineage>
</organism>
<sequence>MGKAQVKKKAQGWRHNPVRVPDSHLGSGKAEGRADPQKEKQMLPILNKLKSPEYADRTWACAAISNLVQNDAATRRLFQGKNVVGELIERLSDSVDEVVVEASGALRNLAIDGGRELCGEMANKGIISHLGVLIGKISNTITSVLSTETMNSDDNLQARKHLLSLSENVILLLWCLAEASPKTLANVNAMGCEGLLIMILEAREKLGLGVSLAAAQTLFALSQDNFPFRKSLIIHPTALESLITIAQEDHAPAENAQKAKEASRKSKSNKAVAEPAAEADDLPDGRALLRRVLVCGILRNIIRAGSRADEKVGINALTASTILPLINGLLDVKLEDVCTRVDKLVKEIPSDVKIVDRNAKTDHKSISEIALERIERNLSTVVAALEVLTNICAGLEDEEDIAAETLEEGGAAAEVEIEEDVDAAMDEDEVDDEGLISMGREPGAVLEMETFDSGVKLNPGATVSHLLSNLHLPERLTLLSRPVSLSFPPASTVPSIHPPTAAILSILHLHALEALNNLLLTAVASISAADRSAAAQIVASVPVQGLWDSLFAIIQLIGSEPQALQMKGQEMRMEVLEMTLGCVWGTIKINPSVVNVQEQQVQILMDTINVVKDEITKTRVVETLSTIAMRESISNAENQSISQHLVQRLTSTSPSPSAEMLVSLLNAVIDIYSDETRSYNSVFVENCYLQVLSGIVGKVRAEVKKIDKRRERNLRTRGDEVYENLVAFIKYRRSLQK</sequence>
<dbReference type="Pfam" id="PF25567">
    <property type="entry name" value="TPR_SYO1"/>
    <property type="match status" value="1"/>
</dbReference>
<dbReference type="InterPro" id="IPR052616">
    <property type="entry name" value="SYO1-like"/>
</dbReference>
<dbReference type="EMBL" id="CP143815">
    <property type="protein sequence ID" value="WVO24342.1"/>
    <property type="molecule type" value="Genomic_DNA"/>
</dbReference>
<evidence type="ECO:0000313" key="6">
    <source>
        <dbReference type="Proteomes" id="UP001432216"/>
    </source>
</evidence>
<dbReference type="GeneID" id="89992476"/>
<feature type="domain" description="SYO1-like TPR repeats" evidence="4">
    <location>
        <begin position="462"/>
        <end position="735"/>
    </location>
</feature>
<gene>
    <name evidence="5" type="ORF">IAS62_005706</name>
</gene>
<evidence type="ECO:0000313" key="5">
    <source>
        <dbReference type="EMBL" id="WVO24342.1"/>
    </source>
</evidence>